<accession>A0A9Q1Q8J0</accession>
<sequence length="228" mass="25267">MIRLPVHFSDKLKSKDLEANFLVVDMPTAYNVILGRPTLHRPLIKKKERRGRKKKEHGKRGELHISCLIPCTLTLTLTLIKRRNKLHLLGVSTFVLDSLVLVYVVEVGLEIAILLKFLGQRHQDLAQISQCIGTTLLITLLLGLGHSFSPRGHFSLGLCQHSSSWRGSILISLQLFPALLAPGSQPLQPSALHRGSHPLSKHFSHCHHLLSDLGGIRGARGCRVPGLN</sequence>
<organism evidence="1 2">
    <name type="scientific">Carnegiea gigantea</name>
    <dbReference type="NCBI Taxonomy" id="171969"/>
    <lineage>
        <taxon>Eukaryota</taxon>
        <taxon>Viridiplantae</taxon>
        <taxon>Streptophyta</taxon>
        <taxon>Embryophyta</taxon>
        <taxon>Tracheophyta</taxon>
        <taxon>Spermatophyta</taxon>
        <taxon>Magnoliopsida</taxon>
        <taxon>eudicotyledons</taxon>
        <taxon>Gunneridae</taxon>
        <taxon>Pentapetalae</taxon>
        <taxon>Caryophyllales</taxon>
        <taxon>Cactineae</taxon>
        <taxon>Cactaceae</taxon>
        <taxon>Cactoideae</taxon>
        <taxon>Echinocereeae</taxon>
        <taxon>Carnegiea</taxon>
    </lineage>
</organism>
<comment type="caution">
    <text evidence="1">The sequence shown here is derived from an EMBL/GenBank/DDBJ whole genome shotgun (WGS) entry which is preliminary data.</text>
</comment>
<reference evidence="1" key="1">
    <citation type="submission" date="2022-04" db="EMBL/GenBank/DDBJ databases">
        <title>Carnegiea gigantea Genome sequencing and assembly v2.</title>
        <authorList>
            <person name="Copetti D."/>
            <person name="Sanderson M.J."/>
            <person name="Burquez A."/>
            <person name="Wojciechowski M.F."/>
        </authorList>
    </citation>
    <scope>NUCLEOTIDE SEQUENCE</scope>
    <source>
        <strain evidence="1">SGP5-SGP5p</strain>
        <tissue evidence="1">Aerial part</tissue>
    </source>
</reference>
<dbReference type="OrthoDB" id="2919534at2759"/>
<protein>
    <submittedName>
        <fullName evidence="1">Uncharacterized protein</fullName>
    </submittedName>
</protein>
<evidence type="ECO:0000313" key="2">
    <source>
        <dbReference type="Proteomes" id="UP001153076"/>
    </source>
</evidence>
<evidence type="ECO:0000313" key="1">
    <source>
        <dbReference type="EMBL" id="KAJ8432897.1"/>
    </source>
</evidence>
<dbReference type="EMBL" id="JAKOGI010000575">
    <property type="protein sequence ID" value="KAJ8432897.1"/>
    <property type="molecule type" value="Genomic_DNA"/>
</dbReference>
<dbReference type="Proteomes" id="UP001153076">
    <property type="component" value="Unassembled WGS sequence"/>
</dbReference>
<keyword evidence="2" id="KW-1185">Reference proteome</keyword>
<proteinExistence type="predicted"/>
<dbReference type="AlphaFoldDB" id="A0A9Q1Q8J0"/>
<name>A0A9Q1Q8J0_9CARY</name>
<gene>
    <name evidence="1" type="ORF">Cgig2_014484</name>
</gene>